<reference evidence="3 4" key="1">
    <citation type="submission" date="2018-06" db="EMBL/GenBank/DDBJ databases">
        <authorList>
            <consortium name="Pathogen Informatics"/>
            <person name="Doyle S."/>
        </authorList>
    </citation>
    <scope>NUCLEOTIDE SEQUENCE [LARGE SCALE GENOMIC DNA]</scope>
    <source>
        <strain evidence="1 3">NCTC5051</strain>
        <strain evidence="2 4">NCTC5053</strain>
    </source>
</reference>
<dbReference type="Proteomes" id="UP000254387">
    <property type="component" value="Unassembled WGS sequence"/>
</dbReference>
<protein>
    <submittedName>
        <fullName evidence="1">Uncharacterized protein</fullName>
    </submittedName>
</protein>
<proteinExistence type="predicted"/>
<dbReference type="AlphaFoldDB" id="A0A377YG73"/>
<evidence type="ECO:0000313" key="1">
    <source>
        <dbReference type="EMBL" id="STU52155.1"/>
    </source>
</evidence>
<organism evidence="1 3">
    <name type="scientific">Klebsiella pneumoniae</name>
    <dbReference type="NCBI Taxonomy" id="573"/>
    <lineage>
        <taxon>Bacteria</taxon>
        <taxon>Pseudomonadati</taxon>
        <taxon>Pseudomonadota</taxon>
        <taxon>Gammaproteobacteria</taxon>
        <taxon>Enterobacterales</taxon>
        <taxon>Enterobacteriaceae</taxon>
        <taxon>Klebsiella/Raoultella group</taxon>
        <taxon>Klebsiella</taxon>
        <taxon>Klebsiella pneumoniae complex</taxon>
    </lineage>
</organism>
<dbReference type="EMBL" id="UGLU01000001">
    <property type="protein sequence ID" value="STU52155.1"/>
    <property type="molecule type" value="Genomic_DNA"/>
</dbReference>
<name>A0A377YG73_KLEPN</name>
<gene>
    <name evidence="1" type="ORF">NCTC5051_03340</name>
    <name evidence="2" type="ORF">NCTC5053_06573</name>
</gene>
<evidence type="ECO:0000313" key="4">
    <source>
        <dbReference type="Proteomes" id="UP000254387"/>
    </source>
</evidence>
<sequence>MAEIVITLTESGENLNISAIISAEKKDSRLVKDVSNIIAPLILATASAEIAKFFQHLNEVHHGGNDSNLLIVFYVQIMPDDLVMQLHRF</sequence>
<evidence type="ECO:0000313" key="3">
    <source>
        <dbReference type="Proteomes" id="UP000254141"/>
    </source>
</evidence>
<accession>A0A377YG73</accession>
<dbReference type="EMBL" id="UGMN01000004">
    <property type="protein sequence ID" value="STV62389.1"/>
    <property type="molecule type" value="Genomic_DNA"/>
</dbReference>
<evidence type="ECO:0000313" key="2">
    <source>
        <dbReference type="EMBL" id="STV62389.1"/>
    </source>
</evidence>
<dbReference type="Proteomes" id="UP000254141">
    <property type="component" value="Unassembled WGS sequence"/>
</dbReference>